<keyword evidence="1" id="KW-0812">Transmembrane</keyword>
<feature type="transmembrane region" description="Helical" evidence="1">
    <location>
        <begin position="64"/>
        <end position="84"/>
    </location>
</feature>
<reference evidence="3" key="1">
    <citation type="submission" date="2017-02" db="EMBL/GenBank/DDBJ databases">
        <authorList>
            <person name="Varghese N."/>
            <person name="Submissions S."/>
        </authorList>
    </citation>
    <scope>NUCLEOTIDE SEQUENCE [LARGE SCALE GENOMIC DNA]</scope>
    <source>
        <strain evidence="3">ATCC 700200</strain>
    </source>
</reference>
<feature type="transmembrane region" description="Helical" evidence="1">
    <location>
        <begin position="165"/>
        <end position="182"/>
    </location>
</feature>
<dbReference type="AlphaFoldDB" id="A0A1T4YKX4"/>
<gene>
    <name evidence="2" type="ORF">SAMN02745166_03505</name>
</gene>
<dbReference type="RefSeq" id="WP_078814694.1">
    <property type="nucleotide sequence ID" value="NZ_FUYE01000012.1"/>
</dbReference>
<protein>
    <submittedName>
        <fullName evidence="2">Uncharacterized protein</fullName>
    </submittedName>
</protein>
<accession>A0A1T4YKX4</accession>
<dbReference type="OrthoDB" id="582014at2"/>
<dbReference type="Proteomes" id="UP000190774">
    <property type="component" value="Unassembled WGS sequence"/>
</dbReference>
<feature type="transmembrane region" description="Helical" evidence="1">
    <location>
        <begin position="132"/>
        <end position="153"/>
    </location>
</feature>
<evidence type="ECO:0000256" key="1">
    <source>
        <dbReference type="SAM" id="Phobius"/>
    </source>
</evidence>
<keyword evidence="1" id="KW-1133">Transmembrane helix</keyword>
<keyword evidence="1" id="KW-0472">Membrane</keyword>
<keyword evidence="3" id="KW-1185">Reference proteome</keyword>
<sequence length="199" mass="22343">MPDKPSPADIQLKGIVDASTRYSGAYAEINTRITQRQNVITIFLTAITALVASAVVSLNSVHHLGLWRVIYGVPLLIIVFTALLRMHERQIVILRAYIAELEAFCEAAQIPNYHYNSVYISPAMEARRRHDLICFLLCLCAVVGALWICLLGWTRSQLSDLEVGIGGFWMAIGMIAALHILSTHRMRRDLLHSFGKRRS</sequence>
<dbReference type="EMBL" id="FUYE01000012">
    <property type="protein sequence ID" value="SKB01911.1"/>
    <property type="molecule type" value="Genomic_DNA"/>
</dbReference>
<proteinExistence type="predicted"/>
<evidence type="ECO:0000313" key="3">
    <source>
        <dbReference type="Proteomes" id="UP000190774"/>
    </source>
</evidence>
<feature type="transmembrane region" description="Helical" evidence="1">
    <location>
        <begin position="39"/>
        <end position="58"/>
    </location>
</feature>
<evidence type="ECO:0000313" key="2">
    <source>
        <dbReference type="EMBL" id="SKB01911.1"/>
    </source>
</evidence>
<name>A0A1T4YKX4_9BACT</name>
<organism evidence="2 3">
    <name type="scientific">Prosthecobacter debontii</name>
    <dbReference type="NCBI Taxonomy" id="48467"/>
    <lineage>
        <taxon>Bacteria</taxon>
        <taxon>Pseudomonadati</taxon>
        <taxon>Verrucomicrobiota</taxon>
        <taxon>Verrucomicrobiia</taxon>
        <taxon>Verrucomicrobiales</taxon>
        <taxon>Verrucomicrobiaceae</taxon>
        <taxon>Prosthecobacter</taxon>
    </lineage>
</organism>